<feature type="compositionally biased region" description="Basic and acidic residues" evidence="1">
    <location>
        <begin position="207"/>
        <end position="219"/>
    </location>
</feature>
<feature type="compositionally biased region" description="Low complexity" evidence="1">
    <location>
        <begin position="97"/>
        <end position="109"/>
    </location>
</feature>
<feature type="compositionally biased region" description="Low complexity" evidence="1">
    <location>
        <begin position="25"/>
        <end position="35"/>
    </location>
</feature>
<dbReference type="RefSeq" id="WP_163091453.1">
    <property type="nucleotide sequence ID" value="NZ_JAAGNA010001107.1"/>
</dbReference>
<dbReference type="InterPro" id="IPR000772">
    <property type="entry name" value="Ricin_B_lectin"/>
</dbReference>
<proteinExistence type="predicted"/>
<evidence type="ECO:0000259" key="2">
    <source>
        <dbReference type="SMART" id="SM00458"/>
    </source>
</evidence>
<dbReference type="Gene3D" id="2.80.10.50">
    <property type="match status" value="1"/>
</dbReference>
<sequence length="415" mass="42278">MTRPTQQPPASPAARTESGPHGERTSSTGPRTSTSADERTESAVAADSAAGTGTHVAAEPSSGPGSGGGAEPAPAAKPDFEAAPASEAEALEEKAEAAAPATASGARTATDTDVGGASVATSRLPMLVRTITATAIDKPDDAVKPVGRPGRAVLAGAAIGGSLLVAVPFLLLGADDDKEERASTTAATVLGGDKENETGDFAVSSPEPHDSADKKETQKPKAVPGSTPDAESGKNDGPDKAAEDAAKRAEAQKKAEAEKARERAAAAENSSNDTSRKAEGNAPAGPALSFPVSFHSHLSGLCIDVPGSDFSDGKALWMWPCNNADAQKFQFASDGTLRTQGLCMDVAGANFTKGTTIQLARCTGVAAQQFALNEAHDLVNTVVGMCVEIEGHDRNAKARVQLWTCTGLDNQKWSV</sequence>
<keyword evidence="4" id="KW-1185">Reference proteome</keyword>
<dbReference type="InterPro" id="IPR035992">
    <property type="entry name" value="Ricin_B-like_lectins"/>
</dbReference>
<evidence type="ECO:0000313" key="3">
    <source>
        <dbReference type="EMBL" id="NEC53079.1"/>
    </source>
</evidence>
<evidence type="ECO:0000256" key="1">
    <source>
        <dbReference type="SAM" id="MobiDB-lite"/>
    </source>
</evidence>
<comment type="caution">
    <text evidence="3">The sequence shown here is derived from an EMBL/GenBank/DDBJ whole genome shotgun (WGS) entry which is preliminary data.</text>
</comment>
<dbReference type="Pfam" id="PF00652">
    <property type="entry name" value="Ricin_B_lectin"/>
    <property type="match status" value="1"/>
</dbReference>
<feature type="region of interest" description="Disordered" evidence="1">
    <location>
        <begin position="178"/>
        <end position="284"/>
    </location>
</feature>
<organism evidence="3 4">
    <name type="scientific">Actinospica acidiphila</name>
    <dbReference type="NCBI Taxonomy" id="304899"/>
    <lineage>
        <taxon>Bacteria</taxon>
        <taxon>Bacillati</taxon>
        <taxon>Actinomycetota</taxon>
        <taxon>Actinomycetes</taxon>
        <taxon>Catenulisporales</taxon>
        <taxon>Actinospicaceae</taxon>
        <taxon>Actinospica</taxon>
    </lineage>
</organism>
<feature type="domain" description="Ricin B lectin" evidence="2">
    <location>
        <begin position="290"/>
        <end position="415"/>
    </location>
</feature>
<dbReference type="EMBL" id="JAAGNA010001107">
    <property type="protein sequence ID" value="NEC53079.1"/>
    <property type="molecule type" value="Genomic_DNA"/>
</dbReference>
<dbReference type="SMART" id="SM00458">
    <property type="entry name" value="RICIN"/>
    <property type="match status" value="1"/>
</dbReference>
<feature type="compositionally biased region" description="Low complexity" evidence="1">
    <location>
        <begin position="71"/>
        <end position="88"/>
    </location>
</feature>
<dbReference type="SUPFAM" id="SSF50370">
    <property type="entry name" value="Ricin B-like lectins"/>
    <property type="match status" value="1"/>
</dbReference>
<feature type="compositionally biased region" description="Basic and acidic residues" evidence="1">
    <location>
        <begin position="231"/>
        <end position="265"/>
    </location>
</feature>
<dbReference type="Proteomes" id="UP000471745">
    <property type="component" value="Unassembled WGS sequence"/>
</dbReference>
<dbReference type="PROSITE" id="PS50231">
    <property type="entry name" value="RICIN_B_LECTIN"/>
    <property type="match status" value="1"/>
</dbReference>
<feature type="region of interest" description="Disordered" evidence="1">
    <location>
        <begin position="1"/>
        <end position="120"/>
    </location>
</feature>
<reference evidence="3 4" key="1">
    <citation type="submission" date="2020-01" db="EMBL/GenBank/DDBJ databases">
        <title>Insect and environment-associated Actinomycetes.</title>
        <authorList>
            <person name="Currrie C."/>
            <person name="Chevrette M."/>
            <person name="Carlson C."/>
            <person name="Stubbendieck R."/>
            <person name="Wendt-Pienkowski E."/>
        </authorList>
    </citation>
    <scope>NUCLEOTIDE SEQUENCE [LARGE SCALE GENOMIC DNA]</scope>
    <source>
        <strain evidence="3 4">SID8189</strain>
    </source>
</reference>
<feature type="compositionally biased region" description="Pro residues" evidence="1">
    <location>
        <begin position="1"/>
        <end position="11"/>
    </location>
</feature>
<accession>A0A9X5CQZ2</accession>
<evidence type="ECO:0000313" key="4">
    <source>
        <dbReference type="Proteomes" id="UP000471745"/>
    </source>
</evidence>
<gene>
    <name evidence="3" type="ORF">G3I18_31690</name>
</gene>
<dbReference type="AlphaFoldDB" id="A0A9X5CQZ2"/>
<name>A0A9X5CQZ2_9ACTN</name>
<protein>
    <submittedName>
        <fullName evidence="3">Ricin-type beta-trefoil lectin domain protein</fullName>
    </submittedName>
</protein>